<reference evidence="1 2" key="1">
    <citation type="submission" date="2023-03" db="EMBL/GenBank/DDBJ databases">
        <title>High recombination rates correlate with genetic variation in Cardiocondyla obscurior ants.</title>
        <authorList>
            <person name="Errbii M."/>
        </authorList>
    </citation>
    <scope>NUCLEOTIDE SEQUENCE [LARGE SCALE GENOMIC DNA]</scope>
    <source>
        <strain evidence="1">Alpha-2009</strain>
        <tissue evidence="1">Whole body</tissue>
    </source>
</reference>
<proteinExistence type="predicted"/>
<name>A0AAW2G2B5_9HYME</name>
<protein>
    <submittedName>
        <fullName evidence="1">Uncharacterized protein</fullName>
    </submittedName>
</protein>
<accession>A0AAW2G2B5</accession>
<evidence type="ECO:0000313" key="1">
    <source>
        <dbReference type="EMBL" id="KAL0122173.1"/>
    </source>
</evidence>
<sequence length="120" mass="13841">MLRLTYTINVVDYSDFLPEIPQWLSVDLCNSLKHLLNIFVPVYRGPPGRYQSRHVGLPATNMARLHIPYSVCIVYHAGRIAEDCFFCGRILIRCPNTDITEYNDIKKILSRTSFINRSHG</sequence>
<gene>
    <name evidence="1" type="ORF">PUN28_007131</name>
</gene>
<dbReference type="AlphaFoldDB" id="A0AAW2G2B5"/>
<dbReference type="EMBL" id="JADYXP020000006">
    <property type="protein sequence ID" value="KAL0122173.1"/>
    <property type="molecule type" value="Genomic_DNA"/>
</dbReference>
<comment type="caution">
    <text evidence="1">The sequence shown here is derived from an EMBL/GenBank/DDBJ whole genome shotgun (WGS) entry which is preliminary data.</text>
</comment>
<evidence type="ECO:0000313" key="2">
    <source>
        <dbReference type="Proteomes" id="UP001430953"/>
    </source>
</evidence>
<keyword evidence="2" id="KW-1185">Reference proteome</keyword>
<organism evidence="1 2">
    <name type="scientific">Cardiocondyla obscurior</name>
    <dbReference type="NCBI Taxonomy" id="286306"/>
    <lineage>
        <taxon>Eukaryota</taxon>
        <taxon>Metazoa</taxon>
        <taxon>Ecdysozoa</taxon>
        <taxon>Arthropoda</taxon>
        <taxon>Hexapoda</taxon>
        <taxon>Insecta</taxon>
        <taxon>Pterygota</taxon>
        <taxon>Neoptera</taxon>
        <taxon>Endopterygota</taxon>
        <taxon>Hymenoptera</taxon>
        <taxon>Apocrita</taxon>
        <taxon>Aculeata</taxon>
        <taxon>Formicoidea</taxon>
        <taxon>Formicidae</taxon>
        <taxon>Myrmicinae</taxon>
        <taxon>Cardiocondyla</taxon>
    </lineage>
</organism>
<dbReference type="Proteomes" id="UP001430953">
    <property type="component" value="Unassembled WGS sequence"/>
</dbReference>